<organism evidence="2 3">
    <name type="scientific">Stachybotrys elegans</name>
    <dbReference type="NCBI Taxonomy" id="80388"/>
    <lineage>
        <taxon>Eukaryota</taxon>
        <taxon>Fungi</taxon>
        <taxon>Dikarya</taxon>
        <taxon>Ascomycota</taxon>
        <taxon>Pezizomycotina</taxon>
        <taxon>Sordariomycetes</taxon>
        <taxon>Hypocreomycetidae</taxon>
        <taxon>Hypocreales</taxon>
        <taxon>Stachybotryaceae</taxon>
        <taxon>Stachybotrys</taxon>
    </lineage>
</organism>
<dbReference type="Proteomes" id="UP000813444">
    <property type="component" value="Unassembled WGS sequence"/>
</dbReference>
<feature type="region of interest" description="Disordered" evidence="1">
    <location>
        <begin position="1"/>
        <end position="31"/>
    </location>
</feature>
<sequence length="79" mass="8652">MSIAMLGVPPNERGQTKDHVETIPDPGRQLGDDVTSTRFCHMQKGERMGRFIICTSGSDCMSGTRVGSADPPFRRNGKQ</sequence>
<evidence type="ECO:0000256" key="1">
    <source>
        <dbReference type="SAM" id="MobiDB-lite"/>
    </source>
</evidence>
<reference evidence="2" key="1">
    <citation type="journal article" date="2021" name="Nat. Commun.">
        <title>Genetic determinants of endophytism in the Arabidopsis root mycobiome.</title>
        <authorList>
            <person name="Mesny F."/>
            <person name="Miyauchi S."/>
            <person name="Thiergart T."/>
            <person name="Pickel B."/>
            <person name="Atanasova L."/>
            <person name="Karlsson M."/>
            <person name="Huettel B."/>
            <person name="Barry K.W."/>
            <person name="Haridas S."/>
            <person name="Chen C."/>
            <person name="Bauer D."/>
            <person name="Andreopoulos W."/>
            <person name="Pangilinan J."/>
            <person name="LaButti K."/>
            <person name="Riley R."/>
            <person name="Lipzen A."/>
            <person name="Clum A."/>
            <person name="Drula E."/>
            <person name="Henrissat B."/>
            <person name="Kohler A."/>
            <person name="Grigoriev I.V."/>
            <person name="Martin F.M."/>
            <person name="Hacquard S."/>
        </authorList>
    </citation>
    <scope>NUCLEOTIDE SEQUENCE</scope>
    <source>
        <strain evidence="2">MPI-CAGE-CH-0235</strain>
    </source>
</reference>
<keyword evidence="3" id="KW-1185">Reference proteome</keyword>
<name>A0A8K0WP32_9HYPO</name>
<dbReference type="EMBL" id="JAGPNK010000011">
    <property type="protein sequence ID" value="KAH7311425.1"/>
    <property type="molecule type" value="Genomic_DNA"/>
</dbReference>
<gene>
    <name evidence="2" type="ORF">B0I35DRAFT_438051</name>
</gene>
<dbReference type="AlphaFoldDB" id="A0A8K0WP32"/>
<accession>A0A8K0WP32</accession>
<evidence type="ECO:0000313" key="2">
    <source>
        <dbReference type="EMBL" id="KAH7311425.1"/>
    </source>
</evidence>
<proteinExistence type="predicted"/>
<protein>
    <submittedName>
        <fullName evidence="2">Uncharacterized protein</fullName>
    </submittedName>
</protein>
<comment type="caution">
    <text evidence="2">The sequence shown here is derived from an EMBL/GenBank/DDBJ whole genome shotgun (WGS) entry which is preliminary data.</text>
</comment>
<evidence type="ECO:0000313" key="3">
    <source>
        <dbReference type="Proteomes" id="UP000813444"/>
    </source>
</evidence>